<proteinExistence type="predicted"/>
<comment type="caution">
    <text evidence="1">The sequence shown here is derived from an EMBL/GenBank/DDBJ whole genome shotgun (WGS) entry which is preliminary data.</text>
</comment>
<name>A0ABU8WM77_9BURK</name>
<keyword evidence="2" id="KW-1185">Reference proteome</keyword>
<accession>A0ABU8WM77</accession>
<organism evidence="1 2">
    <name type="scientific">Variovorax rhizosphaerae</name>
    <dbReference type="NCBI Taxonomy" id="1836200"/>
    <lineage>
        <taxon>Bacteria</taxon>
        <taxon>Pseudomonadati</taxon>
        <taxon>Pseudomonadota</taxon>
        <taxon>Betaproteobacteria</taxon>
        <taxon>Burkholderiales</taxon>
        <taxon>Comamonadaceae</taxon>
        <taxon>Variovorax</taxon>
    </lineage>
</organism>
<gene>
    <name evidence="1" type="ORF">WKW82_15020</name>
</gene>
<evidence type="ECO:0000313" key="2">
    <source>
        <dbReference type="Proteomes" id="UP001385892"/>
    </source>
</evidence>
<protein>
    <submittedName>
        <fullName evidence="1">Uncharacterized protein</fullName>
    </submittedName>
</protein>
<dbReference type="Proteomes" id="UP001385892">
    <property type="component" value="Unassembled WGS sequence"/>
</dbReference>
<evidence type="ECO:0000313" key="1">
    <source>
        <dbReference type="EMBL" id="MEJ8847970.1"/>
    </source>
</evidence>
<sequence>MFNLFSGPKQHIRRAVVLLEEAHMARLEHQAAAEHHSALARMYAERAKRLEREIQQTQMVAAPPGSLSDVVIEQPALYALNGKRSKNTALPN</sequence>
<dbReference type="EMBL" id="JBBKZT010000006">
    <property type="protein sequence ID" value="MEJ8847970.1"/>
    <property type="molecule type" value="Genomic_DNA"/>
</dbReference>
<dbReference type="RefSeq" id="WP_340343100.1">
    <property type="nucleotide sequence ID" value="NZ_JBBKZT010000006.1"/>
</dbReference>
<reference evidence="1 2" key="1">
    <citation type="submission" date="2024-03" db="EMBL/GenBank/DDBJ databases">
        <title>Novel species of the genus Variovorax.</title>
        <authorList>
            <person name="Liu Q."/>
            <person name="Xin Y.-H."/>
        </authorList>
    </citation>
    <scope>NUCLEOTIDE SEQUENCE [LARGE SCALE GENOMIC DNA]</scope>
    <source>
        <strain evidence="1 2">KACC 18900</strain>
    </source>
</reference>